<accession>A0A382H0M8</accession>
<reference evidence="1" key="1">
    <citation type="submission" date="2018-05" db="EMBL/GenBank/DDBJ databases">
        <authorList>
            <person name="Lanie J.A."/>
            <person name="Ng W.-L."/>
            <person name="Kazmierczak K.M."/>
            <person name="Andrzejewski T.M."/>
            <person name="Davidsen T.M."/>
            <person name="Wayne K.J."/>
            <person name="Tettelin H."/>
            <person name="Glass J.I."/>
            <person name="Rusch D."/>
            <person name="Podicherti R."/>
            <person name="Tsui H.-C.T."/>
            <person name="Winkler M.E."/>
        </authorList>
    </citation>
    <scope>NUCLEOTIDE SEQUENCE</scope>
</reference>
<evidence type="ECO:0000313" key="1">
    <source>
        <dbReference type="EMBL" id="SVB80820.1"/>
    </source>
</evidence>
<sequence>MIHKVLFLLVSVAVTSIISAQEIEGSEVTGANLKKPEFYENFGGDFSLT</sequence>
<protein>
    <submittedName>
        <fullName evidence="1">Uncharacterized protein</fullName>
    </submittedName>
</protein>
<name>A0A382H0M8_9ZZZZ</name>
<organism evidence="1">
    <name type="scientific">marine metagenome</name>
    <dbReference type="NCBI Taxonomy" id="408172"/>
    <lineage>
        <taxon>unclassified sequences</taxon>
        <taxon>metagenomes</taxon>
        <taxon>ecological metagenomes</taxon>
    </lineage>
</organism>
<gene>
    <name evidence="1" type="ORF">METZ01_LOCUS233674</name>
</gene>
<dbReference type="EMBL" id="UINC01058495">
    <property type="protein sequence ID" value="SVB80820.1"/>
    <property type="molecule type" value="Genomic_DNA"/>
</dbReference>
<proteinExistence type="predicted"/>
<feature type="non-terminal residue" evidence="1">
    <location>
        <position position="49"/>
    </location>
</feature>
<dbReference type="AlphaFoldDB" id="A0A382H0M8"/>